<evidence type="ECO:0000313" key="6">
    <source>
        <dbReference type="Proteomes" id="UP001342826"/>
    </source>
</evidence>
<evidence type="ECO:0000313" key="5">
    <source>
        <dbReference type="EMBL" id="MED4401423.1"/>
    </source>
</evidence>
<dbReference type="InterPro" id="IPR011583">
    <property type="entry name" value="Chitinase_II/V-like_cat"/>
</dbReference>
<dbReference type="RefSeq" id="WP_328015117.1">
    <property type="nucleotide sequence ID" value="NZ_JARTFS010000006.1"/>
</dbReference>
<name>A0ABU6NWC6_9BACI</name>
<gene>
    <name evidence="5" type="ORF">P9271_08875</name>
</gene>
<feature type="domain" description="GH18" evidence="4">
    <location>
        <begin position="100"/>
        <end position="420"/>
    </location>
</feature>
<dbReference type="PROSITE" id="PS51910">
    <property type="entry name" value="GH18_2"/>
    <property type="match status" value="1"/>
</dbReference>
<dbReference type="InterPro" id="IPR036779">
    <property type="entry name" value="LysM_dom_sf"/>
</dbReference>
<dbReference type="SMART" id="SM00636">
    <property type="entry name" value="Glyco_18"/>
    <property type="match status" value="1"/>
</dbReference>
<proteinExistence type="predicted"/>
<evidence type="ECO:0000259" key="4">
    <source>
        <dbReference type="PROSITE" id="PS51910"/>
    </source>
</evidence>
<dbReference type="SUPFAM" id="SSF51445">
    <property type="entry name" value="(Trans)glycosidases"/>
    <property type="match status" value="1"/>
</dbReference>
<dbReference type="PROSITE" id="PS51782">
    <property type="entry name" value="LYSM"/>
    <property type="match status" value="2"/>
</dbReference>
<keyword evidence="6" id="KW-1185">Reference proteome</keyword>
<dbReference type="Pfam" id="PF01476">
    <property type="entry name" value="LysM"/>
    <property type="match status" value="2"/>
</dbReference>
<comment type="caution">
    <text evidence="5">The sequence shown here is derived from an EMBL/GenBank/DDBJ whole genome shotgun (WGS) entry which is preliminary data.</text>
</comment>
<keyword evidence="2" id="KW-0326">Glycosidase</keyword>
<protein>
    <submittedName>
        <fullName evidence="5">Glycoside hydrolase family 18 protein</fullName>
    </submittedName>
</protein>
<dbReference type="EMBL" id="JARTFS010000006">
    <property type="protein sequence ID" value="MED4401423.1"/>
    <property type="molecule type" value="Genomic_DNA"/>
</dbReference>
<reference evidence="5 6" key="1">
    <citation type="submission" date="2023-03" db="EMBL/GenBank/DDBJ databases">
        <title>Bacillus Genome Sequencing.</title>
        <authorList>
            <person name="Dunlap C."/>
        </authorList>
    </citation>
    <scope>NUCLEOTIDE SEQUENCE [LARGE SCALE GENOMIC DNA]</scope>
    <source>
        <strain evidence="5 6">NRS-1717</strain>
    </source>
</reference>
<organism evidence="5 6">
    <name type="scientific">Metabacillus fastidiosus</name>
    <dbReference type="NCBI Taxonomy" id="1458"/>
    <lineage>
        <taxon>Bacteria</taxon>
        <taxon>Bacillati</taxon>
        <taxon>Bacillota</taxon>
        <taxon>Bacilli</taxon>
        <taxon>Bacillales</taxon>
        <taxon>Bacillaceae</taxon>
        <taxon>Metabacillus</taxon>
    </lineage>
</organism>
<dbReference type="Gene3D" id="3.10.350.10">
    <property type="entry name" value="LysM domain"/>
    <property type="match status" value="2"/>
</dbReference>
<dbReference type="Gene3D" id="3.20.20.80">
    <property type="entry name" value="Glycosidases"/>
    <property type="match status" value="1"/>
</dbReference>
<dbReference type="Proteomes" id="UP001342826">
    <property type="component" value="Unassembled WGS sequence"/>
</dbReference>
<dbReference type="CDD" id="cd00118">
    <property type="entry name" value="LysM"/>
    <property type="match status" value="2"/>
</dbReference>
<dbReference type="InterPro" id="IPR029070">
    <property type="entry name" value="Chitinase_insertion_sf"/>
</dbReference>
<dbReference type="InterPro" id="IPR041704">
    <property type="entry name" value="CFLE_GH18"/>
</dbReference>
<evidence type="ECO:0000259" key="3">
    <source>
        <dbReference type="PROSITE" id="PS51782"/>
    </source>
</evidence>
<feature type="domain" description="LysM" evidence="3">
    <location>
        <begin position="2"/>
        <end position="45"/>
    </location>
</feature>
<dbReference type="InterPro" id="IPR018392">
    <property type="entry name" value="LysM"/>
</dbReference>
<dbReference type="SUPFAM" id="SSF54106">
    <property type="entry name" value="LysM domain"/>
    <property type="match status" value="2"/>
</dbReference>
<sequence length="420" mass="47615">MFIHIVQPGDTLFSISNRYDYSISQLRMVNGLEQTNIVPGQALLIALYVYTVQPGDTLTSIAKKAYVPLEQLRTANPSLNLDVLKPGMKIRIPDISNYVAGTLSYYAIRTPELDRTLINDFAPYSSSISLFEYHFAPNGDIVNDLNDLTAIETTWRNRVTPLVTITNLTSEGFSSDLAHQVLNNPTARTNLVNNIFYLVSRKGYGGVNIDFERVRAEDRDLFTGFLRQLRDRLKPAGRVLTIAVPAKTSEDIPWLRGYDYGGIGAVVDYMFIMAYDWYHSGSEPGPVAPITEVRKTIQFAIKSVPRRKIILGVPLYGYDWLIPYTPGTVAPGISNQKAVETAMRYQSPIQYSEEYESPFFQYRDEQGRTHEVWFEDSRSMSAKMILVREFGLQAIGAWQLTLGFAQGPWLLRKFFTIRKV</sequence>
<feature type="domain" description="LysM" evidence="3">
    <location>
        <begin position="48"/>
        <end position="92"/>
    </location>
</feature>
<dbReference type="Gene3D" id="3.10.50.10">
    <property type="match status" value="1"/>
</dbReference>
<dbReference type="CDD" id="cd02874">
    <property type="entry name" value="GH18_CFLE_spore_hydrolase"/>
    <property type="match status" value="1"/>
</dbReference>
<accession>A0ABU6NWC6</accession>
<dbReference type="Pfam" id="PF00704">
    <property type="entry name" value="Glyco_hydro_18"/>
    <property type="match status" value="1"/>
</dbReference>
<keyword evidence="1 5" id="KW-0378">Hydrolase</keyword>
<evidence type="ECO:0000256" key="1">
    <source>
        <dbReference type="ARBA" id="ARBA00022801"/>
    </source>
</evidence>
<dbReference type="PANTHER" id="PTHR46066">
    <property type="entry name" value="CHITINASE DOMAIN-CONTAINING PROTEIN 1 FAMILY MEMBER"/>
    <property type="match status" value="1"/>
</dbReference>
<dbReference type="InterPro" id="IPR001223">
    <property type="entry name" value="Glyco_hydro18_cat"/>
</dbReference>
<dbReference type="SMART" id="SM00257">
    <property type="entry name" value="LysM"/>
    <property type="match status" value="2"/>
</dbReference>
<dbReference type="InterPro" id="IPR017853">
    <property type="entry name" value="GH"/>
</dbReference>
<dbReference type="PANTHER" id="PTHR46066:SF2">
    <property type="entry name" value="CHITINASE DOMAIN-CONTAINING PROTEIN 1"/>
    <property type="match status" value="1"/>
</dbReference>
<dbReference type="GO" id="GO:0016787">
    <property type="term" value="F:hydrolase activity"/>
    <property type="evidence" value="ECO:0007669"/>
    <property type="project" value="UniProtKB-KW"/>
</dbReference>
<evidence type="ECO:0000256" key="2">
    <source>
        <dbReference type="ARBA" id="ARBA00023295"/>
    </source>
</evidence>